<organism evidence="8">
    <name type="scientific">Demequina capsici</name>
    <dbReference type="NCBI Taxonomy" id="3075620"/>
    <lineage>
        <taxon>Bacteria</taxon>
        <taxon>Bacillati</taxon>
        <taxon>Actinomycetota</taxon>
        <taxon>Actinomycetes</taxon>
        <taxon>Micrococcales</taxon>
        <taxon>Demequinaceae</taxon>
        <taxon>Demequina</taxon>
    </lineage>
</organism>
<dbReference type="SUPFAM" id="SSF48498">
    <property type="entry name" value="Tetracyclin repressor-like, C-terminal domain"/>
    <property type="match status" value="1"/>
</dbReference>
<dbReference type="PRINTS" id="PR00455">
    <property type="entry name" value="HTHTETR"/>
</dbReference>
<dbReference type="Gene3D" id="1.10.357.10">
    <property type="entry name" value="Tetracycline Repressor, domain 2"/>
    <property type="match status" value="1"/>
</dbReference>
<dbReference type="AlphaFoldDB" id="A0AA96FDT6"/>
<protein>
    <submittedName>
        <fullName evidence="8">TetR/AcrR family transcriptional regulator</fullName>
    </submittedName>
</protein>
<reference evidence="8 9" key="1">
    <citation type="submission" date="2023-09" db="EMBL/GenBank/DDBJ databases">
        <title>Demequina sp. a novel bacteria isolated from Capsicum annuum.</title>
        <authorList>
            <person name="Humaira Z."/>
            <person name="Lee J."/>
            <person name="Cho D."/>
        </authorList>
    </citation>
    <scope>NUCLEOTIDE SEQUENCE</scope>
    <source>
        <strain evidence="7 9">OYTSA14</strain>
        <strain evidence="8">PMTSA13</strain>
    </source>
</reference>
<evidence type="ECO:0000313" key="9">
    <source>
        <dbReference type="Proteomes" id="UP001304125"/>
    </source>
</evidence>
<dbReference type="EMBL" id="CP134879">
    <property type="protein sequence ID" value="WNM25427.1"/>
    <property type="molecule type" value="Genomic_DNA"/>
</dbReference>
<keyword evidence="9" id="KW-1185">Reference proteome</keyword>
<keyword evidence="4" id="KW-0804">Transcription</keyword>
<dbReference type="Pfam" id="PF00440">
    <property type="entry name" value="TetR_N"/>
    <property type="match status" value="1"/>
</dbReference>
<keyword evidence="1" id="KW-0678">Repressor</keyword>
<feature type="DNA-binding region" description="H-T-H motif" evidence="5">
    <location>
        <begin position="34"/>
        <end position="53"/>
    </location>
</feature>
<evidence type="ECO:0000256" key="5">
    <source>
        <dbReference type="PROSITE-ProRule" id="PRU00335"/>
    </source>
</evidence>
<dbReference type="GO" id="GO:0003700">
    <property type="term" value="F:DNA-binding transcription factor activity"/>
    <property type="evidence" value="ECO:0007669"/>
    <property type="project" value="TreeGrafter"/>
</dbReference>
<dbReference type="Proteomes" id="UP001304125">
    <property type="component" value="Chromosome"/>
</dbReference>
<dbReference type="InterPro" id="IPR009057">
    <property type="entry name" value="Homeodomain-like_sf"/>
</dbReference>
<evidence type="ECO:0000256" key="1">
    <source>
        <dbReference type="ARBA" id="ARBA00022491"/>
    </source>
</evidence>
<dbReference type="KEGG" id="dcp:RN607_04715"/>
<dbReference type="PANTHER" id="PTHR30055:SF234">
    <property type="entry name" value="HTH-TYPE TRANSCRIPTIONAL REGULATOR BETI"/>
    <property type="match status" value="1"/>
</dbReference>
<keyword evidence="3 5" id="KW-0238">DNA-binding</keyword>
<accession>A0AA96FDT6</accession>
<dbReference type="PANTHER" id="PTHR30055">
    <property type="entry name" value="HTH-TYPE TRANSCRIPTIONAL REGULATOR RUTR"/>
    <property type="match status" value="1"/>
</dbReference>
<evidence type="ECO:0000259" key="6">
    <source>
        <dbReference type="PROSITE" id="PS50977"/>
    </source>
</evidence>
<dbReference type="PROSITE" id="PS50977">
    <property type="entry name" value="HTH_TETR_2"/>
    <property type="match status" value="1"/>
</dbReference>
<dbReference type="InterPro" id="IPR039538">
    <property type="entry name" value="BetI_C"/>
</dbReference>
<dbReference type="GO" id="GO:0000976">
    <property type="term" value="F:transcription cis-regulatory region binding"/>
    <property type="evidence" value="ECO:0007669"/>
    <property type="project" value="TreeGrafter"/>
</dbReference>
<keyword evidence="2" id="KW-0805">Transcription regulation</keyword>
<dbReference type="InterPro" id="IPR050109">
    <property type="entry name" value="HTH-type_TetR-like_transc_reg"/>
</dbReference>
<name>A0AA96FDT6_9MICO</name>
<dbReference type="SUPFAM" id="SSF46689">
    <property type="entry name" value="Homeodomain-like"/>
    <property type="match status" value="1"/>
</dbReference>
<evidence type="ECO:0000256" key="3">
    <source>
        <dbReference type="ARBA" id="ARBA00023125"/>
    </source>
</evidence>
<dbReference type="InterPro" id="IPR001647">
    <property type="entry name" value="HTH_TetR"/>
</dbReference>
<dbReference type="Proteomes" id="UP001303408">
    <property type="component" value="Chromosome"/>
</dbReference>
<proteinExistence type="predicted"/>
<evidence type="ECO:0000256" key="4">
    <source>
        <dbReference type="ARBA" id="ARBA00023163"/>
    </source>
</evidence>
<dbReference type="InterPro" id="IPR036271">
    <property type="entry name" value="Tet_transcr_reg_TetR-rel_C_sf"/>
</dbReference>
<dbReference type="Pfam" id="PF13977">
    <property type="entry name" value="TetR_C_6"/>
    <property type="match status" value="1"/>
</dbReference>
<feature type="domain" description="HTH tetR-type" evidence="6">
    <location>
        <begin position="11"/>
        <end position="71"/>
    </location>
</feature>
<accession>A0AA96F9U0</accession>
<gene>
    <name evidence="7" type="ORF">RN606_04580</name>
    <name evidence="8" type="ORF">RN607_04715</name>
</gene>
<evidence type="ECO:0000313" key="7">
    <source>
        <dbReference type="EMBL" id="WNM25427.1"/>
    </source>
</evidence>
<dbReference type="EMBL" id="CP134880">
    <property type="protein sequence ID" value="WNM28308.1"/>
    <property type="molecule type" value="Genomic_DNA"/>
</dbReference>
<evidence type="ECO:0000313" key="8">
    <source>
        <dbReference type="EMBL" id="WNM28308.1"/>
    </source>
</evidence>
<evidence type="ECO:0000256" key="2">
    <source>
        <dbReference type="ARBA" id="ARBA00023015"/>
    </source>
</evidence>
<dbReference type="RefSeq" id="WP_313500372.1">
    <property type="nucleotide sequence ID" value="NZ_CP134879.1"/>
</dbReference>
<sequence>MSGDAKAGRPGRTREMILAAAMEMFAESGFHGTSLRDIAGRSGLTHPGVLYHFPTKEALLMAVLERRDEVTGEDYPTEGTTAREVLRSLVGTARLNAGRRGLVELFATLSAEATSADHPAHEFFTQRYESLRDQVAGAFTALAEDGALRPGVEPALAAIQVIAMMDGLQVQWLLDDRIDMGRALAVHLDQQVVTPLEA</sequence>